<comment type="similarity">
    <text evidence="5">Belongs to the CofC family.</text>
</comment>
<comment type="catalytic activity">
    <reaction evidence="5">
        <text>phosphoenolpyruvate + GTP + H(+) = enolpyruvoyl-2-diphospho-5'-guanosine + diphosphate</text>
        <dbReference type="Rhea" id="RHEA:30519"/>
        <dbReference type="ChEBI" id="CHEBI:15378"/>
        <dbReference type="ChEBI" id="CHEBI:33019"/>
        <dbReference type="ChEBI" id="CHEBI:37565"/>
        <dbReference type="ChEBI" id="CHEBI:58702"/>
        <dbReference type="ChEBI" id="CHEBI:143701"/>
        <dbReference type="EC" id="2.7.7.105"/>
    </reaction>
</comment>
<evidence type="ECO:0000313" key="7">
    <source>
        <dbReference type="Proteomes" id="UP000050501"/>
    </source>
</evidence>
<dbReference type="AlphaFoldDB" id="A0A0P6Y650"/>
<keyword evidence="3 5" id="KW-0547">Nucleotide-binding</keyword>
<dbReference type="InterPro" id="IPR029044">
    <property type="entry name" value="Nucleotide-diphossugar_trans"/>
</dbReference>
<dbReference type="PANTHER" id="PTHR40392">
    <property type="entry name" value="2-PHOSPHO-L-LACTATE GUANYLYLTRANSFERASE"/>
    <property type="match status" value="1"/>
</dbReference>
<dbReference type="EMBL" id="LGCM01000027">
    <property type="protein sequence ID" value="KPL84983.1"/>
    <property type="molecule type" value="Genomic_DNA"/>
</dbReference>
<dbReference type="Pfam" id="PF01983">
    <property type="entry name" value="CofC"/>
    <property type="match status" value="1"/>
</dbReference>
<organism evidence="6 7">
    <name type="scientific">Levilinea saccharolytica</name>
    <dbReference type="NCBI Taxonomy" id="229921"/>
    <lineage>
        <taxon>Bacteria</taxon>
        <taxon>Bacillati</taxon>
        <taxon>Chloroflexota</taxon>
        <taxon>Anaerolineae</taxon>
        <taxon>Anaerolineales</taxon>
        <taxon>Anaerolineaceae</taxon>
        <taxon>Levilinea</taxon>
    </lineage>
</organism>
<sequence>MSLWAIVPVKPLRMSKPQLSDVLDEEERLTLNLTMLGNTLQVLSSVQEIDQVLVISRDSSVLSMARDYGARTLQEDPNSPLEVVLQRAAAVARAYAARALLIVAADLPLLAPEDVQTMLAHAVQPPEMIIAPDRKNDGVNVVLINPIEMFKVTFGKGSVERYQKQAIAHGTRLEILSLPTLAFDLDSPEDLEYLNQVEQV</sequence>
<dbReference type="EC" id="2.7.7.105" evidence="5"/>
<dbReference type="STRING" id="229921.ADN01_06265"/>
<evidence type="ECO:0000256" key="1">
    <source>
        <dbReference type="ARBA" id="ARBA00022679"/>
    </source>
</evidence>
<dbReference type="Gene3D" id="3.90.550.10">
    <property type="entry name" value="Spore Coat Polysaccharide Biosynthesis Protein SpsA, Chain A"/>
    <property type="match status" value="1"/>
</dbReference>
<protein>
    <recommendedName>
        <fullName evidence="5">Phosphoenolpyruvate guanylyltransferase</fullName>
        <shortName evidence="5">PEP guanylyltransferase</shortName>
        <ecNumber evidence="5">2.7.7.105</ecNumber>
    </recommendedName>
</protein>
<dbReference type="OrthoDB" id="9151145at2"/>
<dbReference type="GO" id="GO:0052645">
    <property type="term" value="P:F420-0 metabolic process"/>
    <property type="evidence" value="ECO:0007669"/>
    <property type="project" value="UniProtKB-UniRule"/>
</dbReference>
<proteinExistence type="inferred from homology"/>
<keyword evidence="4 5" id="KW-0342">GTP-binding</keyword>
<dbReference type="PANTHER" id="PTHR40392:SF1">
    <property type="entry name" value="2-PHOSPHO-L-LACTATE GUANYLYLTRANSFERASE"/>
    <property type="match status" value="1"/>
</dbReference>
<dbReference type="Proteomes" id="UP000050501">
    <property type="component" value="Unassembled WGS sequence"/>
</dbReference>
<comment type="function">
    <text evidence="5">Guanylyltransferase that catalyzes the activation of phosphoenolpyruvate (PEP) as enolpyruvoyl-2-diphospho-5'-guanosine, via the condensation of PEP with GTP. It is involved in the biosynthesis of coenzyme F420, a hydride carrier cofactor.</text>
</comment>
<dbReference type="GO" id="GO:0005525">
    <property type="term" value="F:GTP binding"/>
    <property type="evidence" value="ECO:0007669"/>
    <property type="project" value="UniProtKB-KW"/>
</dbReference>
<comment type="caution">
    <text evidence="6">The sequence shown here is derived from an EMBL/GenBank/DDBJ whole genome shotgun (WGS) entry which is preliminary data.</text>
</comment>
<dbReference type="UniPathway" id="UPA00071"/>
<gene>
    <name evidence="5" type="primary">fbiD</name>
    <name evidence="6" type="ORF">ADN01_06265</name>
</gene>
<dbReference type="SUPFAM" id="SSF53448">
    <property type="entry name" value="Nucleotide-diphospho-sugar transferases"/>
    <property type="match status" value="1"/>
</dbReference>
<dbReference type="GO" id="GO:0043814">
    <property type="term" value="F:phospholactate guanylyltransferase activity"/>
    <property type="evidence" value="ECO:0007669"/>
    <property type="project" value="InterPro"/>
</dbReference>
<accession>A0A0P6Y650</accession>
<evidence type="ECO:0000256" key="3">
    <source>
        <dbReference type="ARBA" id="ARBA00022741"/>
    </source>
</evidence>
<evidence type="ECO:0000256" key="4">
    <source>
        <dbReference type="ARBA" id="ARBA00023134"/>
    </source>
</evidence>
<dbReference type="RefSeq" id="WP_062418452.1">
    <property type="nucleotide sequence ID" value="NZ_DF967974.1"/>
</dbReference>
<evidence type="ECO:0000256" key="2">
    <source>
        <dbReference type="ARBA" id="ARBA00022695"/>
    </source>
</evidence>
<dbReference type="NCBIfam" id="TIGR03552">
    <property type="entry name" value="F420_cofC"/>
    <property type="match status" value="1"/>
</dbReference>
<name>A0A0P6Y650_9CHLR</name>
<evidence type="ECO:0000313" key="6">
    <source>
        <dbReference type="EMBL" id="KPL84983.1"/>
    </source>
</evidence>
<reference evidence="6 7" key="1">
    <citation type="submission" date="2015-07" db="EMBL/GenBank/DDBJ databases">
        <title>Genome sequence of Levilinea saccharolytica DSM 16555.</title>
        <authorList>
            <person name="Hemp J."/>
            <person name="Ward L.M."/>
            <person name="Pace L.A."/>
            <person name="Fischer W.W."/>
        </authorList>
    </citation>
    <scope>NUCLEOTIDE SEQUENCE [LARGE SCALE GENOMIC DNA]</scope>
    <source>
        <strain evidence="6 7">KIBI-1</strain>
    </source>
</reference>
<dbReference type="InterPro" id="IPR002835">
    <property type="entry name" value="CofC"/>
</dbReference>
<keyword evidence="1 5" id="KW-0808">Transferase</keyword>
<comment type="pathway">
    <text evidence="5">Cofactor biosynthesis; coenzyme F420 biosynthesis.</text>
</comment>
<keyword evidence="7" id="KW-1185">Reference proteome</keyword>
<dbReference type="HAMAP" id="MF_02114">
    <property type="entry name" value="CofC"/>
    <property type="match status" value="1"/>
</dbReference>
<keyword evidence="2 5" id="KW-0548">Nucleotidyltransferase</keyword>
<evidence type="ECO:0000256" key="5">
    <source>
        <dbReference type="HAMAP-Rule" id="MF_02114"/>
    </source>
</evidence>